<evidence type="ECO:0000259" key="4">
    <source>
        <dbReference type="PROSITE" id="PS50932"/>
    </source>
</evidence>
<dbReference type="PANTHER" id="PTHR30146">
    <property type="entry name" value="LACI-RELATED TRANSCRIPTIONAL REPRESSOR"/>
    <property type="match status" value="1"/>
</dbReference>
<evidence type="ECO:0000256" key="1">
    <source>
        <dbReference type="ARBA" id="ARBA00023015"/>
    </source>
</evidence>
<dbReference type="InterPro" id="IPR046335">
    <property type="entry name" value="LacI/GalR-like_sensor"/>
</dbReference>
<dbReference type="SUPFAM" id="SSF47413">
    <property type="entry name" value="lambda repressor-like DNA-binding domains"/>
    <property type="match status" value="1"/>
</dbReference>
<dbReference type="Proteomes" id="UP000031671">
    <property type="component" value="Unassembled WGS sequence"/>
</dbReference>
<proteinExistence type="predicted"/>
<dbReference type="InterPro" id="IPR028082">
    <property type="entry name" value="Peripla_BP_I"/>
</dbReference>
<dbReference type="RefSeq" id="WP_261837105.1">
    <property type="nucleotide sequence ID" value="NZ_AP024882.1"/>
</dbReference>
<comment type="caution">
    <text evidence="5">The sequence shown here is derived from an EMBL/GenBank/DDBJ whole genome shotgun (WGS) entry which is preliminary data.</text>
</comment>
<dbReference type="CDD" id="cd01392">
    <property type="entry name" value="HTH_LacI"/>
    <property type="match status" value="1"/>
</dbReference>
<evidence type="ECO:0000313" key="6">
    <source>
        <dbReference type="Proteomes" id="UP000031671"/>
    </source>
</evidence>
<evidence type="ECO:0000256" key="2">
    <source>
        <dbReference type="ARBA" id="ARBA00023125"/>
    </source>
</evidence>
<organism evidence="5 6">
    <name type="scientific">Vibrio ishigakensis</name>
    <dbReference type="NCBI Taxonomy" id="1481914"/>
    <lineage>
        <taxon>Bacteria</taxon>
        <taxon>Pseudomonadati</taxon>
        <taxon>Pseudomonadota</taxon>
        <taxon>Gammaproteobacteria</taxon>
        <taxon>Vibrionales</taxon>
        <taxon>Vibrionaceae</taxon>
        <taxon>Vibrio</taxon>
    </lineage>
</organism>
<keyword evidence="2" id="KW-0238">DNA-binding</keyword>
<dbReference type="CDD" id="cd06289">
    <property type="entry name" value="PBP1_MalI-like"/>
    <property type="match status" value="1"/>
</dbReference>
<reference evidence="5 6" key="2">
    <citation type="submission" date="2015-01" db="EMBL/GenBank/DDBJ databases">
        <authorList>
            <consortium name="NBRP consortium"/>
            <person name="Sawabe T."/>
            <person name="Meirelles P."/>
            <person name="Feng G."/>
            <person name="Sayaka M."/>
            <person name="Hattori M."/>
            <person name="Ohkuma M."/>
        </authorList>
    </citation>
    <scope>NUCLEOTIDE SEQUENCE [LARGE SCALE GENOMIC DNA]</scope>
    <source>
        <strain evidence="6">JCM 19231</strain>
    </source>
</reference>
<evidence type="ECO:0000313" key="5">
    <source>
        <dbReference type="EMBL" id="GAM55117.1"/>
    </source>
</evidence>
<gene>
    <name evidence="5" type="ORF">JCM19231_1933</name>
</gene>
<sequence length="338" mass="37406">MTTIVDLAQYCGVSTATISMVLRNKGRISEKTRDRVLKAVDELGYIYNQSAANLRSRNNNQIALLVNDITNPFFSQLTTGVNEHIESINKLLFLAISGNSKEKQEKFIENMLSYNTSGLILCPTPNFDVRLLDTLKKRQLSIVLSVRPIDGTDLDFVGTDNFYGAQLVTKHLIDLGHRHIAFVGGEEGSMTRSSRLAGYMAKLMEHGISPNPRYIVPSPSTRRGGAEAIRYILQYHHKVTAVVCHQDVIAFGVMNALHAKGLFPGKDFAVTGFDDVPEARESYPDLTTVSVSATEIGRRAAKALVERIEGNDEPQRRIIISPKLVVRQSTGAQSHSTY</sequence>
<dbReference type="SMART" id="SM00354">
    <property type="entry name" value="HTH_LACI"/>
    <property type="match status" value="1"/>
</dbReference>
<dbReference type="EMBL" id="BBRZ01000010">
    <property type="protein sequence ID" value="GAM55117.1"/>
    <property type="molecule type" value="Genomic_DNA"/>
</dbReference>
<accession>A0A0B8NS32</accession>
<dbReference type="GO" id="GO:0003700">
    <property type="term" value="F:DNA-binding transcription factor activity"/>
    <property type="evidence" value="ECO:0007669"/>
    <property type="project" value="TreeGrafter"/>
</dbReference>
<dbReference type="InterPro" id="IPR000843">
    <property type="entry name" value="HTH_LacI"/>
</dbReference>
<feature type="domain" description="HTH lacI-type" evidence="4">
    <location>
        <begin position="2"/>
        <end position="56"/>
    </location>
</feature>
<dbReference type="SUPFAM" id="SSF53822">
    <property type="entry name" value="Periplasmic binding protein-like I"/>
    <property type="match status" value="1"/>
</dbReference>
<protein>
    <recommendedName>
        <fullName evidence="4">HTH lacI-type domain-containing protein</fullName>
    </recommendedName>
</protein>
<keyword evidence="1" id="KW-0805">Transcription regulation</keyword>
<dbReference type="AlphaFoldDB" id="A0A0B8NS32"/>
<keyword evidence="6" id="KW-1185">Reference proteome</keyword>
<dbReference type="InterPro" id="IPR010982">
    <property type="entry name" value="Lambda_DNA-bd_dom_sf"/>
</dbReference>
<name>A0A0B8NS32_9VIBR</name>
<dbReference type="Pfam" id="PF00356">
    <property type="entry name" value="LacI"/>
    <property type="match status" value="1"/>
</dbReference>
<dbReference type="Gene3D" id="3.40.50.2300">
    <property type="match status" value="2"/>
</dbReference>
<dbReference type="PANTHER" id="PTHR30146:SF109">
    <property type="entry name" value="HTH-TYPE TRANSCRIPTIONAL REGULATOR GALS"/>
    <property type="match status" value="1"/>
</dbReference>
<dbReference type="Pfam" id="PF13377">
    <property type="entry name" value="Peripla_BP_3"/>
    <property type="match status" value="1"/>
</dbReference>
<dbReference type="PROSITE" id="PS50932">
    <property type="entry name" value="HTH_LACI_2"/>
    <property type="match status" value="1"/>
</dbReference>
<evidence type="ECO:0000256" key="3">
    <source>
        <dbReference type="ARBA" id="ARBA00023163"/>
    </source>
</evidence>
<dbReference type="GO" id="GO:0000976">
    <property type="term" value="F:transcription cis-regulatory region binding"/>
    <property type="evidence" value="ECO:0007669"/>
    <property type="project" value="TreeGrafter"/>
</dbReference>
<reference evidence="5 6" key="1">
    <citation type="submission" date="2015-01" db="EMBL/GenBank/DDBJ databases">
        <title>Vibrio sp. C1 JCM 19231 whole genome shotgun sequence.</title>
        <authorList>
            <person name="Sawabe T."/>
            <person name="Meirelles P."/>
            <person name="Feng G."/>
            <person name="Sayaka M."/>
            <person name="Hattori M."/>
            <person name="Ohkuma M."/>
        </authorList>
    </citation>
    <scope>NUCLEOTIDE SEQUENCE [LARGE SCALE GENOMIC DNA]</scope>
    <source>
        <strain evidence="6">JCM 19231</strain>
    </source>
</reference>
<dbReference type="Gene3D" id="1.10.260.40">
    <property type="entry name" value="lambda repressor-like DNA-binding domains"/>
    <property type="match status" value="1"/>
</dbReference>
<keyword evidence="3" id="KW-0804">Transcription</keyword>